<protein>
    <recommendedName>
        <fullName evidence="4">Molybdopterin synthase catalytic subunit</fullName>
        <ecNumber evidence="3">2.8.1.12</ecNumber>
    </recommendedName>
    <alternativeName>
        <fullName evidence="10">MPT synthase subunit 2</fullName>
    </alternativeName>
    <alternativeName>
        <fullName evidence="8">Molybdenum cofactor biosynthesis protein E</fullName>
    </alternativeName>
    <alternativeName>
        <fullName evidence="9">Molybdopterin-converting factor large subunit</fullName>
    </alternativeName>
    <alternativeName>
        <fullName evidence="11">Molybdopterin-converting factor subunit 2</fullName>
    </alternativeName>
</protein>
<evidence type="ECO:0000256" key="12">
    <source>
        <dbReference type="ARBA" id="ARBA00049878"/>
    </source>
</evidence>
<evidence type="ECO:0000256" key="10">
    <source>
        <dbReference type="ARBA" id="ARBA00030781"/>
    </source>
</evidence>
<dbReference type="InterPro" id="IPR003448">
    <property type="entry name" value="Mopterin_biosynth_MoaE"/>
</dbReference>
<dbReference type="Pfam" id="PF02391">
    <property type="entry name" value="MoaE"/>
    <property type="match status" value="1"/>
</dbReference>
<evidence type="ECO:0000256" key="9">
    <source>
        <dbReference type="ARBA" id="ARBA00030407"/>
    </source>
</evidence>
<sequence length="152" mass="16653">MSIVARLEGKRLRPDLELAALVAEAAGDGAVVSFTGIARPRSSGGEAVDVLVLEHHPTLTQKSLEDIAGAAAERFDVTHVRVVHRFGEVPAGQPIVFAGAASPHRRSAFDAADYLMDRLKTEAIFWKRETGEAGSRWIEPTETDYSDRERWD</sequence>
<evidence type="ECO:0000313" key="13">
    <source>
        <dbReference type="EMBL" id="MCL6679203.1"/>
    </source>
</evidence>
<dbReference type="RefSeq" id="WP_249868117.1">
    <property type="nucleotide sequence ID" value="NZ_JAMGBC010000001.1"/>
</dbReference>
<dbReference type="CDD" id="cd00756">
    <property type="entry name" value="MoaE"/>
    <property type="match status" value="1"/>
</dbReference>
<dbReference type="Gene3D" id="3.90.1170.40">
    <property type="entry name" value="Molybdopterin biosynthesis MoaE subunit"/>
    <property type="match status" value="1"/>
</dbReference>
<keyword evidence="14" id="KW-1185">Reference proteome</keyword>
<keyword evidence="5" id="KW-0501">Molybdenum cofactor biosynthesis</keyword>
<dbReference type="PANTHER" id="PTHR23404">
    <property type="entry name" value="MOLYBDOPTERIN SYNTHASE RELATED"/>
    <property type="match status" value="1"/>
</dbReference>
<comment type="catalytic activity">
    <reaction evidence="12">
        <text>2 [molybdopterin-synthase sulfur-carrier protein]-C-terminal-Gly-aminoethanethioate + cyclic pyranopterin phosphate + H2O = molybdopterin + 2 [molybdopterin-synthase sulfur-carrier protein]-C-terminal Gly-Gly + 2 H(+)</text>
        <dbReference type="Rhea" id="RHEA:26333"/>
        <dbReference type="Rhea" id="RHEA-COMP:12202"/>
        <dbReference type="Rhea" id="RHEA-COMP:19907"/>
        <dbReference type="ChEBI" id="CHEBI:15377"/>
        <dbReference type="ChEBI" id="CHEBI:15378"/>
        <dbReference type="ChEBI" id="CHEBI:58698"/>
        <dbReference type="ChEBI" id="CHEBI:59648"/>
        <dbReference type="ChEBI" id="CHEBI:90778"/>
        <dbReference type="ChEBI" id="CHEBI:232372"/>
        <dbReference type="EC" id="2.8.1.12"/>
    </reaction>
</comment>
<evidence type="ECO:0000256" key="2">
    <source>
        <dbReference type="ARBA" id="ARBA00005426"/>
    </source>
</evidence>
<comment type="function">
    <text evidence="6">Converts molybdopterin precursor Z into molybdopterin. This requires the incorporation of two sulfur atoms into precursor Z to generate a dithiolene group. The sulfur is provided by MoaD.</text>
</comment>
<reference evidence="13" key="1">
    <citation type="submission" date="2022-05" db="EMBL/GenBank/DDBJ databases">
        <authorList>
            <person name="Jo J.-H."/>
            <person name="Im W.-T."/>
        </authorList>
    </citation>
    <scope>NUCLEOTIDE SEQUENCE</scope>
    <source>
        <strain evidence="13">RG327</strain>
    </source>
</reference>
<evidence type="ECO:0000313" key="14">
    <source>
        <dbReference type="Proteomes" id="UP001165343"/>
    </source>
</evidence>
<evidence type="ECO:0000256" key="1">
    <source>
        <dbReference type="ARBA" id="ARBA00005046"/>
    </source>
</evidence>
<comment type="pathway">
    <text evidence="1">Cofactor biosynthesis; molybdopterin biosynthesis.</text>
</comment>
<dbReference type="InterPro" id="IPR036563">
    <property type="entry name" value="MoaE_sf"/>
</dbReference>
<evidence type="ECO:0000256" key="11">
    <source>
        <dbReference type="ARBA" id="ARBA00032474"/>
    </source>
</evidence>
<dbReference type="SUPFAM" id="SSF54690">
    <property type="entry name" value="Molybdopterin synthase subunit MoaE"/>
    <property type="match status" value="1"/>
</dbReference>
<name>A0ABT0RG09_9SPHN</name>
<dbReference type="Proteomes" id="UP001165343">
    <property type="component" value="Unassembled WGS sequence"/>
</dbReference>
<comment type="caution">
    <text evidence="13">The sequence shown here is derived from an EMBL/GenBank/DDBJ whole genome shotgun (WGS) entry which is preliminary data.</text>
</comment>
<organism evidence="13 14">
    <name type="scientific">Sphingomonas anseongensis</name>
    <dbReference type="NCBI Taxonomy" id="2908207"/>
    <lineage>
        <taxon>Bacteria</taxon>
        <taxon>Pseudomonadati</taxon>
        <taxon>Pseudomonadota</taxon>
        <taxon>Alphaproteobacteria</taxon>
        <taxon>Sphingomonadales</taxon>
        <taxon>Sphingomonadaceae</taxon>
        <taxon>Sphingomonas</taxon>
    </lineage>
</organism>
<dbReference type="EC" id="2.8.1.12" evidence="3"/>
<comment type="subunit">
    <text evidence="7">Heterotetramer of 2 MoaD subunits and 2 MoaE subunits. Also stable as homodimer. The enzyme changes between these two forms during catalysis.</text>
</comment>
<evidence type="ECO:0000256" key="3">
    <source>
        <dbReference type="ARBA" id="ARBA00011950"/>
    </source>
</evidence>
<evidence type="ECO:0000256" key="7">
    <source>
        <dbReference type="ARBA" id="ARBA00026066"/>
    </source>
</evidence>
<gene>
    <name evidence="13" type="ORF">LZ519_07730</name>
</gene>
<evidence type="ECO:0000256" key="5">
    <source>
        <dbReference type="ARBA" id="ARBA00023150"/>
    </source>
</evidence>
<dbReference type="EMBL" id="JAMGBC010000001">
    <property type="protein sequence ID" value="MCL6679203.1"/>
    <property type="molecule type" value="Genomic_DNA"/>
</dbReference>
<evidence type="ECO:0000256" key="4">
    <source>
        <dbReference type="ARBA" id="ARBA00013858"/>
    </source>
</evidence>
<evidence type="ECO:0000256" key="8">
    <source>
        <dbReference type="ARBA" id="ARBA00029745"/>
    </source>
</evidence>
<accession>A0ABT0RG09</accession>
<evidence type="ECO:0000256" key="6">
    <source>
        <dbReference type="ARBA" id="ARBA00025448"/>
    </source>
</evidence>
<comment type="similarity">
    <text evidence="2">Belongs to the MoaE family.</text>
</comment>
<proteinExistence type="inferred from homology"/>